<dbReference type="InterPro" id="IPR013225">
    <property type="entry name" value="PaaX_C"/>
</dbReference>
<dbReference type="STRING" id="568899.SAMN05192534_1453"/>
<evidence type="ECO:0000313" key="4">
    <source>
        <dbReference type="EMBL" id="SDI41004.1"/>
    </source>
</evidence>
<dbReference type="EMBL" id="FNDK01000045">
    <property type="protein sequence ID" value="SDI41004.1"/>
    <property type="molecule type" value="Genomic_DNA"/>
</dbReference>
<dbReference type="OrthoDB" id="2270427at2"/>
<dbReference type="Pfam" id="PF07848">
    <property type="entry name" value="PaaX"/>
    <property type="match status" value="1"/>
</dbReference>
<name>A0A1G8KC40_9BACI</name>
<feature type="domain" description="Transcriptional repressor PaaX-like C-terminal" evidence="2">
    <location>
        <begin position="173"/>
        <end position="265"/>
    </location>
</feature>
<dbReference type="PANTHER" id="PTHR30319">
    <property type="entry name" value="PHENYLACETIC ACID REGULATOR-RELATED TRANSCRIPTIONAL REPRESSOR"/>
    <property type="match status" value="1"/>
</dbReference>
<evidence type="ECO:0000313" key="5">
    <source>
        <dbReference type="Proteomes" id="UP000199163"/>
    </source>
</evidence>
<dbReference type="GO" id="GO:0006351">
    <property type="term" value="P:DNA-templated transcription"/>
    <property type="evidence" value="ECO:0007669"/>
    <property type="project" value="InterPro"/>
</dbReference>
<dbReference type="AlphaFoldDB" id="A0A1G8KC40"/>
<dbReference type="SUPFAM" id="SSF46785">
    <property type="entry name" value="Winged helix' DNA-binding domain"/>
    <property type="match status" value="1"/>
</dbReference>
<dbReference type="InterPro" id="IPR048846">
    <property type="entry name" value="PaaX-like_central"/>
</dbReference>
<protein>
    <submittedName>
        <fullName evidence="4">Transcriptional regulator, PaaX family</fullName>
    </submittedName>
</protein>
<feature type="domain" description="Transcriptional repressor PaaX-like central Cas2-like" evidence="3">
    <location>
        <begin position="88"/>
        <end position="169"/>
    </location>
</feature>
<dbReference type="Gene3D" id="1.10.10.10">
    <property type="entry name" value="Winged helix-like DNA-binding domain superfamily/Winged helix DNA-binding domain"/>
    <property type="match status" value="1"/>
</dbReference>
<organism evidence="4 5">
    <name type="scientific">Alteribacillus persepolensis</name>
    <dbReference type="NCBI Taxonomy" id="568899"/>
    <lineage>
        <taxon>Bacteria</taxon>
        <taxon>Bacillati</taxon>
        <taxon>Bacillota</taxon>
        <taxon>Bacilli</taxon>
        <taxon>Bacillales</taxon>
        <taxon>Bacillaceae</taxon>
        <taxon>Alteribacillus</taxon>
    </lineage>
</organism>
<evidence type="ECO:0000259" key="1">
    <source>
        <dbReference type="Pfam" id="PF07848"/>
    </source>
</evidence>
<evidence type="ECO:0000259" key="2">
    <source>
        <dbReference type="Pfam" id="PF08223"/>
    </source>
</evidence>
<sequence>MKPRSLLFTLYGEYVQYYGGEAWVGSLIQFMKRFGISESSVRGAILRMVQKDLMQVRKIGNKSYYSFTAEGKRQIDDGVERVYSIRRSEWDGMWRILTYSFPESKRELRNEVRKELTWTGFGAISNSTWVSPNPLESRVLELMERYQLQDYITLFSSSEVLSHANEDIVNKGWDLQQISKEYEQFIEKYQKIFDELSEKAFQNTLTDEECFIERTKIVHEYRKFLFQDPGFPNELLPANWTGTAARELFWNIHQLISIPAVRFFESLYEPAPDSQVEPARHKAVNPFDKIQV</sequence>
<dbReference type="RefSeq" id="WP_091276963.1">
    <property type="nucleotide sequence ID" value="NZ_FNDK01000045.1"/>
</dbReference>
<dbReference type="PIRSF" id="PIRSF020623">
    <property type="entry name" value="PaaX"/>
    <property type="match status" value="1"/>
</dbReference>
<dbReference type="Gene3D" id="1.20.58.1460">
    <property type="match status" value="1"/>
</dbReference>
<dbReference type="InterPro" id="IPR036388">
    <property type="entry name" value="WH-like_DNA-bd_sf"/>
</dbReference>
<dbReference type="InterPro" id="IPR011965">
    <property type="entry name" value="PaaX_trns_reg"/>
</dbReference>
<dbReference type="Proteomes" id="UP000199163">
    <property type="component" value="Unassembled WGS sequence"/>
</dbReference>
<keyword evidence="5" id="KW-1185">Reference proteome</keyword>
<proteinExistence type="predicted"/>
<dbReference type="InterPro" id="IPR036390">
    <property type="entry name" value="WH_DNA-bd_sf"/>
</dbReference>
<feature type="domain" description="Transcriptional repressor PaaX-like N-terminal" evidence="1">
    <location>
        <begin position="3"/>
        <end position="71"/>
    </location>
</feature>
<gene>
    <name evidence="4" type="ORF">SAMN05192534_1453</name>
</gene>
<reference evidence="4 5" key="1">
    <citation type="submission" date="2016-10" db="EMBL/GenBank/DDBJ databases">
        <authorList>
            <person name="de Groot N.N."/>
        </authorList>
    </citation>
    <scope>NUCLEOTIDE SEQUENCE [LARGE SCALE GENOMIC DNA]</scope>
    <source>
        <strain evidence="4 5">DSM 21632</strain>
    </source>
</reference>
<dbReference type="InterPro" id="IPR012906">
    <property type="entry name" value="PaaX-like_N"/>
</dbReference>
<accession>A0A1G8KC40</accession>
<dbReference type="Gene3D" id="3.30.70.2650">
    <property type="match status" value="1"/>
</dbReference>
<dbReference type="Pfam" id="PF08223">
    <property type="entry name" value="PaaX_C"/>
    <property type="match status" value="1"/>
</dbReference>
<dbReference type="Pfam" id="PF20803">
    <property type="entry name" value="PaaX_M"/>
    <property type="match status" value="1"/>
</dbReference>
<dbReference type="PANTHER" id="PTHR30319:SF1">
    <property type="entry name" value="TRANSCRIPTIONAL REPRESSOR PAAX"/>
    <property type="match status" value="1"/>
</dbReference>
<evidence type="ECO:0000259" key="3">
    <source>
        <dbReference type="Pfam" id="PF20803"/>
    </source>
</evidence>